<keyword evidence="1" id="KW-0812">Transmembrane</keyword>
<evidence type="ECO:0000313" key="3">
    <source>
        <dbReference type="Proteomes" id="UP000012015"/>
    </source>
</evidence>
<dbReference type="AlphaFoldDB" id="M7MQD5"/>
<evidence type="ECO:0000313" key="2">
    <source>
        <dbReference type="EMBL" id="EMQ97130.1"/>
    </source>
</evidence>
<keyword evidence="3" id="KW-1185">Reference proteome</keyword>
<sequence>MLTYPWGMEISRWIGMVLSVAFPAWLLFWAVVRFHQRKKSPSMNAARLDGGMYQPNAVAAPVT</sequence>
<dbReference type="Proteomes" id="UP000012015">
    <property type="component" value="Unassembled WGS sequence"/>
</dbReference>
<proteinExistence type="predicted"/>
<name>M7MQD5_9MICC</name>
<dbReference type="STRING" id="1276920.ADIAG_03652"/>
<accession>M7MQD5</accession>
<reference evidence="2 3" key="1">
    <citation type="journal article" date="2013" name="Genome Announc.">
        <title>Draft Genome Sequence of Arthrobacter gangotriensis Strain Lz1yT, Isolated from a Penguin Rookery Soil Sample Collected in Antarctica, near the Indian Station Dakshin Gangotri.</title>
        <authorList>
            <person name="Shivaji S."/>
            <person name="Ara S."/>
            <person name="Bandi S."/>
            <person name="Singh A."/>
            <person name="Kumar Pinnaka A."/>
        </authorList>
    </citation>
    <scope>NUCLEOTIDE SEQUENCE [LARGE SCALE GENOMIC DNA]</scope>
    <source>
        <strain evidence="2 3">Lz1y</strain>
    </source>
</reference>
<dbReference type="RefSeq" id="WP_007272805.1">
    <property type="nucleotide sequence ID" value="NZ_AOCK01000012.1"/>
</dbReference>
<keyword evidence="1" id="KW-0472">Membrane</keyword>
<feature type="transmembrane region" description="Helical" evidence="1">
    <location>
        <begin position="12"/>
        <end position="32"/>
    </location>
</feature>
<evidence type="ECO:0000256" key="1">
    <source>
        <dbReference type="SAM" id="Phobius"/>
    </source>
</evidence>
<comment type="caution">
    <text evidence="2">The sequence shown here is derived from an EMBL/GenBank/DDBJ whole genome shotgun (WGS) entry which is preliminary data.</text>
</comment>
<gene>
    <name evidence="2" type="ORF">ADIAG_03652</name>
</gene>
<dbReference type="PATRIC" id="fig|1276920.7.peg.3650"/>
<dbReference type="EMBL" id="AOCK01000012">
    <property type="protein sequence ID" value="EMQ97130.1"/>
    <property type="molecule type" value="Genomic_DNA"/>
</dbReference>
<organism evidence="2 3">
    <name type="scientific">Paeniglutamicibacter gangotriensis Lz1y</name>
    <dbReference type="NCBI Taxonomy" id="1276920"/>
    <lineage>
        <taxon>Bacteria</taxon>
        <taxon>Bacillati</taxon>
        <taxon>Actinomycetota</taxon>
        <taxon>Actinomycetes</taxon>
        <taxon>Micrococcales</taxon>
        <taxon>Micrococcaceae</taxon>
        <taxon>Paeniglutamicibacter</taxon>
    </lineage>
</organism>
<protein>
    <submittedName>
        <fullName evidence="2">Uncharacterized protein</fullName>
    </submittedName>
</protein>
<keyword evidence="1" id="KW-1133">Transmembrane helix</keyword>